<keyword evidence="8" id="KW-0406">Ion transport</keyword>
<evidence type="ECO:0000256" key="10">
    <source>
        <dbReference type="ARBA" id="ARBA00023310"/>
    </source>
</evidence>
<gene>
    <name evidence="13" type="primary">ATP6</name>
</gene>
<evidence type="ECO:0000256" key="1">
    <source>
        <dbReference type="ARBA" id="ARBA00004141"/>
    </source>
</evidence>
<keyword evidence="4" id="KW-0138">CF(0)</keyword>
<dbReference type="AlphaFoldDB" id="A0A096X746"/>
<evidence type="ECO:0000313" key="13">
    <source>
        <dbReference type="EMBL" id="AHA47093.1"/>
    </source>
</evidence>
<comment type="similarity">
    <text evidence="2">Belongs to the ATPase A chain family.</text>
</comment>
<comment type="subcellular location">
    <subcellularLocation>
        <location evidence="1">Membrane</location>
        <topology evidence="1">Multi-pass membrane protein</topology>
    </subcellularLocation>
    <subcellularLocation>
        <location evidence="11">Mitochondrion inner membrane</location>
        <topology evidence="11">Multi-pass membrane protein</topology>
    </subcellularLocation>
</comment>
<dbReference type="InterPro" id="IPR045083">
    <property type="entry name" value="ATP_synth_F0_asu_bact/mt"/>
</dbReference>
<evidence type="ECO:0000256" key="7">
    <source>
        <dbReference type="ARBA" id="ARBA00022989"/>
    </source>
</evidence>
<evidence type="ECO:0000256" key="4">
    <source>
        <dbReference type="ARBA" id="ARBA00022547"/>
    </source>
</evidence>
<dbReference type="SUPFAM" id="SSF81336">
    <property type="entry name" value="F1F0 ATP synthase subunit A"/>
    <property type="match status" value="1"/>
</dbReference>
<keyword evidence="7 12" id="KW-1133">Transmembrane helix</keyword>
<dbReference type="EMBL" id="KF649226">
    <property type="protein sequence ID" value="AHA47093.1"/>
    <property type="molecule type" value="Genomic_DNA"/>
</dbReference>
<evidence type="ECO:0000256" key="2">
    <source>
        <dbReference type="ARBA" id="ARBA00006810"/>
    </source>
</evidence>
<name>A0A096X746_9NEOP</name>
<keyword evidence="3" id="KW-0813">Transport</keyword>
<dbReference type="CDD" id="cd00310">
    <property type="entry name" value="ATP-synt_Fo_a_6"/>
    <property type="match status" value="1"/>
</dbReference>
<dbReference type="PRINTS" id="PR00123">
    <property type="entry name" value="ATPASEA"/>
</dbReference>
<protein>
    <recommendedName>
        <fullName evidence="11">ATP synthase subunit a</fullName>
    </recommendedName>
</protein>
<dbReference type="GO" id="GO:0046933">
    <property type="term" value="F:proton-transporting ATP synthase activity, rotational mechanism"/>
    <property type="evidence" value="ECO:0007669"/>
    <property type="project" value="TreeGrafter"/>
</dbReference>
<geneLocation type="mitochondrion" evidence="13"/>
<keyword evidence="10" id="KW-0066">ATP synthesis</keyword>
<evidence type="ECO:0000256" key="8">
    <source>
        <dbReference type="ARBA" id="ARBA00023065"/>
    </source>
</evidence>
<keyword evidence="6" id="KW-0375">Hydrogen ion transport</keyword>
<keyword evidence="5 12" id="KW-0812">Transmembrane</keyword>
<evidence type="ECO:0000256" key="5">
    <source>
        <dbReference type="ARBA" id="ARBA00022692"/>
    </source>
</evidence>
<dbReference type="InterPro" id="IPR023011">
    <property type="entry name" value="ATP_synth_F0_asu_AS"/>
</dbReference>
<feature type="transmembrane region" description="Helical" evidence="12">
    <location>
        <begin position="61"/>
        <end position="87"/>
    </location>
</feature>
<dbReference type="InterPro" id="IPR035908">
    <property type="entry name" value="F0_ATP_A_sf"/>
</dbReference>
<dbReference type="Pfam" id="PF00119">
    <property type="entry name" value="ATP-synt_A"/>
    <property type="match status" value="1"/>
</dbReference>
<sequence>MLLSLFSIFDPSSGFFLNNWLIFSILYPIMKNFFFCSNNFKILILKLINFMNLETKIIKINFLFFLLIPIFLLILAFNVVGLLPFVFTTSSHLTFSLSVGLPMWLSVMLTGWMKYNEMFSHLVPLGCPFVLMPFMVLIETISLVIRPLTLSIRLMANLTAGHMIMVLLSVGALKNLLIFHLSVLSELVILVLEIAVAFIQPYVFFILLVLYTQEVSHL</sequence>
<feature type="transmembrane region" description="Helical" evidence="12">
    <location>
        <begin position="125"/>
        <end position="148"/>
    </location>
</feature>
<evidence type="ECO:0000256" key="9">
    <source>
        <dbReference type="ARBA" id="ARBA00023136"/>
    </source>
</evidence>
<dbReference type="NCBIfam" id="TIGR01131">
    <property type="entry name" value="ATP_synt_6_or_A"/>
    <property type="match status" value="1"/>
</dbReference>
<accession>A0A096X746</accession>
<dbReference type="GO" id="GO:0045259">
    <property type="term" value="C:proton-transporting ATP synthase complex"/>
    <property type="evidence" value="ECO:0007669"/>
    <property type="project" value="UniProtKB-KW"/>
</dbReference>
<dbReference type="PANTHER" id="PTHR11410">
    <property type="entry name" value="ATP SYNTHASE SUBUNIT A"/>
    <property type="match status" value="1"/>
</dbReference>
<keyword evidence="9 12" id="KW-0472">Membrane</keyword>
<dbReference type="Gene3D" id="1.20.120.220">
    <property type="entry name" value="ATP synthase, F0 complex, subunit A"/>
    <property type="match status" value="1"/>
</dbReference>
<dbReference type="GO" id="GO:0005743">
    <property type="term" value="C:mitochondrial inner membrane"/>
    <property type="evidence" value="ECO:0007669"/>
    <property type="project" value="UniProtKB-SubCell"/>
</dbReference>
<keyword evidence="13" id="KW-0496">Mitochondrion</keyword>
<evidence type="ECO:0000256" key="3">
    <source>
        <dbReference type="ARBA" id="ARBA00022448"/>
    </source>
</evidence>
<dbReference type="PANTHER" id="PTHR11410:SF0">
    <property type="entry name" value="ATP SYNTHASE SUBUNIT A"/>
    <property type="match status" value="1"/>
</dbReference>
<feature type="transmembrane region" description="Helical" evidence="12">
    <location>
        <begin position="20"/>
        <end position="40"/>
    </location>
</feature>
<dbReference type="InterPro" id="IPR000568">
    <property type="entry name" value="ATP_synth_F0_asu"/>
</dbReference>
<proteinExistence type="inferred from homology"/>
<evidence type="ECO:0000256" key="11">
    <source>
        <dbReference type="RuleBase" id="RU004450"/>
    </source>
</evidence>
<feature type="transmembrane region" description="Helical" evidence="12">
    <location>
        <begin position="93"/>
        <end position="113"/>
    </location>
</feature>
<evidence type="ECO:0000256" key="6">
    <source>
        <dbReference type="ARBA" id="ARBA00022781"/>
    </source>
</evidence>
<dbReference type="PROSITE" id="PS00449">
    <property type="entry name" value="ATPASE_A"/>
    <property type="match status" value="1"/>
</dbReference>
<reference evidence="13" key="1">
    <citation type="journal article" date="2014" name="BMC Genomics">
        <title>Evolution of multipartite mitochondrial genomes in the booklice of the genus Liposcelis (Psocoptera).</title>
        <authorList>
            <person name="Chen S.C."/>
            <person name="Wei D.D."/>
            <person name="Shao R."/>
            <person name="Shi J.X."/>
            <person name="Dou W."/>
            <person name="Wang J.J."/>
        </authorList>
    </citation>
    <scope>NUCLEOTIDE SEQUENCE</scope>
</reference>
<evidence type="ECO:0000256" key="12">
    <source>
        <dbReference type="SAM" id="Phobius"/>
    </source>
</evidence>
<feature type="transmembrane region" description="Helical" evidence="12">
    <location>
        <begin position="154"/>
        <end position="177"/>
    </location>
</feature>
<feature type="transmembrane region" description="Helical" evidence="12">
    <location>
        <begin position="189"/>
        <end position="211"/>
    </location>
</feature>
<organism evidence="13">
    <name type="scientific">Liposcelis paeta</name>
    <dbReference type="NCBI Taxonomy" id="209927"/>
    <lineage>
        <taxon>Eukaryota</taxon>
        <taxon>Metazoa</taxon>
        <taxon>Ecdysozoa</taxon>
        <taxon>Arthropoda</taxon>
        <taxon>Hexapoda</taxon>
        <taxon>Insecta</taxon>
        <taxon>Pterygota</taxon>
        <taxon>Neoptera</taxon>
        <taxon>Paraneoptera</taxon>
        <taxon>Psocodea</taxon>
        <taxon>Troctomorpha</taxon>
        <taxon>Liposcelidetae</taxon>
        <taxon>Liposcelididae</taxon>
        <taxon>Liposcelis</taxon>
    </lineage>
</organism>